<evidence type="ECO:0000256" key="5">
    <source>
        <dbReference type="ARBA" id="ARBA00023242"/>
    </source>
</evidence>
<dbReference type="GO" id="GO:0071013">
    <property type="term" value="C:catalytic step 2 spliceosome"/>
    <property type="evidence" value="ECO:0007669"/>
    <property type="project" value="TreeGrafter"/>
</dbReference>
<protein>
    <submittedName>
        <fullName evidence="8">Zinc finger CCHC domain-containing protein 8</fullName>
    </submittedName>
</protein>
<dbReference type="EMBL" id="SUNJ01004051">
    <property type="protein sequence ID" value="TPP64768.1"/>
    <property type="molecule type" value="Genomic_DNA"/>
</dbReference>
<evidence type="ECO:0000313" key="8">
    <source>
        <dbReference type="EMBL" id="TPP64768.1"/>
    </source>
</evidence>
<comment type="caution">
    <text evidence="8">The sequence shown here is derived from an EMBL/GenBank/DDBJ whole genome shotgun (WGS) entry which is preliminary data.</text>
</comment>
<feature type="compositionally biased region" description="Polar residues" evidence="6">
    <location>
        <begin position="279"/>
        <end position="293"/>
    </location>
</feature>
<dbReference type="InterPro" id="IPR006568">
    <property type="entry name" value="PSP_pro-rich"/>
</dbReference>
<feature type="compositionally biased region" description="Low complexity" evidence="6">
    <location>
        <begin position="354"/>
        <end position="383"/>
    </location>
</feature>
<feature type="region of interest" description="Disordered" evidence="6">
    <location>
        <begin position="352"/>
        <end position="423"/>
    </location>
</feature>
<evidence type="ECO:0000256" key="4">
    <source>
        <dbReference type="ARBA" id="ARBA00022833"/>
    </source>
</evidence>
<feature type="compositionally biased region" description="Low complexity" evidence="6">
    <location>
        <begin position="253"/>
        <end position="263"/>
    </location>
</feature>
<dbReference type="Proteomes" id="UP000316759">
    <property type="component" value="Unassembled WGS sequence"/>
</dbReference>
<reference evidence="8 9" key="1">
    <citation type="submission" date="2019-04" db="EMBL/GenBank/DDBJ databases">
        <title>Annotation for the trematode Fasciola gigantica.</title>
        <authorList>
            <person name="Choi Y.-J."/>
        </authorList>
    </citation>
    <scope>NUCLEOTIDE SEQUENCE [LARGE SCALE GENOMIC DNA]</scope>
    <source>
        <strain evidence="8">Uganda_cow_1</strain>
    </source>
</reference>
<keyword evidence="3" id="KW-0863">Zinc-finger</keyword>
<organism evidence="8 9">
    <name type="scientific">Fasciola gigantica</name>
    <name type="common">Giant liver fluke</name>
    <dbReference type="NCBI Taxonomy" id="46835"/>
    <lineage>
        <taxon>Eukaryota</taxon>
        <taxon>Metazoa</taxon>
        <taxon>Spiralia</taxon>
        <taxon>Lophotrochozoa</taxon>
        <taxon>Platyhelminthes</taxon>
        <taxon>Trematoda</taxon>
        <taxon>Digenea</taxon>
        <taxon>Plagiorchiida</taxon>
        <taxon>Echinostomata</taxon>
        <taxon>Echinostomatoidea</taxon>
        <taxon>Fasciolidae</taxon>
        <taxon>Fasciola</taxon>
    </lineage>
</organism>
<name>A0A504Z4B1_FASGI</name>
<dbReference type="OrthoDB" id="8026949at2759"/>
<evidence type="ECO:0000256" key="1">
    <source>
        <dbReference type="ARBA" id="ARBA00004123"/>
    </source>
</evidence>
<feature type="compositionally biased region" description="Basic residues" evidence="6">
    <location>
        <begin position="46"/>
        <end position="55"/>
    </location>
</feature>
<keyword evidence="9" id="KW-1185">Reference proteome</keyword>
<evidence type="ECO:0000256" key="3">
    <source>
        <dbReference type="ARBA" id="ARBA00022771"/>
    </source>
</evidence>
<dbReference type="Pfam" id="PF04046">
    <property type="entry name" value="PSP"/>
    <property type="match status" value="1"/>
</dbReference>
<feature type="region of interest" description="Disordered" evidence="6">
    <location>
        <begin position="223"/>
        <end position="315"/>
    </location>
</feature>
<keyword evidence="5" id="KW-0539">Nucleus</keyword>
<keyword evidence="4" id="KW-0862">Zinc</keyword>
<dbReference type="PANTHER" id="PTHR13316">
    <property type="entry name" value="ZINC FINGER, CCHC DOMAIN CONTAINING 8"/>
    <property type="match status" value="1"/>
</dbReference>
<gene>
    <name evidence="8" type="ORF">FGIG_04282</name>
</gene>
<dbReference type="GO" id="GO:0003723">
    <property type="term" value="F:RNA binding"/>
    <property type="evidence" value="ECO:0007669"/>
    <property type="project" value="TreeGrafter"/>
</dbReference>
<dbReference type="GO" id="GO:0008270">
    <property type="term" value="F:zinc ion binding"/>
    <property type="evidence" value="ECO:0007669"/>
    <property type="project" value="UniProtKB-KW"/>
</dbReference>
<comment type="subcellular location">
    <subcellularLocation>
        <location evidence="1">Nucleus</location>
    </subcellularLocation>
</comment>
<feature type="compositionally biased region" description="Basic and acidic residues" evidence="6">
    <location>
        <begin position="233"/>
        <end position="252"/>
    </location>
</feature>
<proteinExistence type="predicted"/>
<evidence type="ECO:0000256" key="2">
    <source>
        <dbReference type="ARBA" id="ARBA00022723"/>
    </source>
</evidence>
<dbReference type="PANTHER" id="PTHR13316:SF0">
    <property type="entry name" value="ZINC FINGER CCHC DOMAIN-CONTAINING PROTEIN 8"/>
    <property type="match status" value="1"/>
</dbReference>
<accession>A0A504Z4B1</accession>
<evidence type="ECO:0000259" key="7">
    <source>
        <dbReference type="SMART" id="SM00581"/>
    </source>
</evidence>
<sequence>MADDAEGLFVIDKKGTEESQPSNIVYYFKPEEEQQSGGPSLETKPARQRRGPAGKRYHEADDFNKFRPGHISRELRRALNLDRHEIPLHVYRMRSLGYPPGWLRKAKVGDGLMIFDSITALAEDKEVSVTYNRDALISYPGFNTQLDYPYIDQCLQLHCPPMQSHHMLDNFYAALSRNSRWRSNQNDSKLEEPLDLEKLREERERILAEIRLLDPSIIVSQSCHESDDVESQLNREDKEGHPDEHSACRSKESPNPSSQSNSEVTQADNNHGFGDVDNQIFSISASEEGTPTPQRFYCSEDDAGNNSLSSEPAKRPSIDAFTVGVQPFRPFENLPGSQGGYQRVLQTLRHSRSVKSLSSHSDSSNGINSSNSNYNTNNSCNNSGDDRSSHSSSTHTHSPNQHVSRNGHHRVSGSGPCSSSSQFRGVRSYRYGHHY</sequence>
<dbReference type="SMART" id="SM00581">
    <property type="entry name" value="PSP"/>
    <property type="match status" value="1"/>
</dbReference>
<feature type="domain" description="PSP proline-rich" evidence="7">
    <location>
        <begin position="63"/>
        <end position="114"/>
    </location>
</feature>
<dbReference type="AlphaFoldDB" id="A0A504Z4B1"/>
<keyword evidence="2" id="KW-0479">Metal-binding</keyword>
<dbReference type="STRING" id="46835.A0A504Z4B1"/>
<dbReference type="InterPro" id="IPR052115">
    <property type="entry name" value="NEXT_complex_subunit_ZCCHC8"/>
</dbReference>
<feature type="region of interest" description="Disordered" evidence="6">
    <location>
        <begin position="29"/>
        <end position="55"/>
    </location>
</feature>
<feature type="compositionally biased region" description="Low complexity" evidence="6">
    <location>
        <begin position="412"/>
        <end position="421"/>
    </location>
</feature>
<evidence type="ECO:0000256" key="6">
    <source>
        <dbReference type="SAM" id="MobiDB-lite"/>
    </source>
</evidence>
<evidence type="ECO:0000313" key="9">
    <source>
        <dbReference type="Proteomes" id="UP000316759"/>
    </source>
</evidence>